<organism evidence="9 10">
    <name type="scientific">Tangfeifania diversioriginum</name>
    <dbReference type="NCBI Taxonomy" id="1168035"/>
    <lineage>
        <taxon>Bacteria</taxon>
        <taxon>Pseudomonadati</taxon>
        <taxon>Bacteroidota</taxon>
        <taxon>Bacteroidia</taxon>
        <taxon>Marinilabiliales</taxon>
        <taxon>Prolixibacteraceae</taxon>
        <taxon>Tangfeifania</taxon>
    </lineage>
</organism>
<feature type="transmembrane region" description="Helical" evidence="7">
    <location>
        <begin position="312"/>
        <end position="334"/>
    </location>
</feature>
<keyword evidence="6 7" id="KW-0472">Membrane</keyword>
<dbReference type="InterPro" id="IPR052016">
    <property type="entry name" value="Bact_Sigma-Reg"/>
</dbReference>
<dbReference type="Proteomes" id="UP000184050">
    <property type="component" value="Unassembled WGS sequence"/>
</dbReference>
<evidence type="ECO:0000256" key="1">
    <source>
        <dbReference type="ARBA" id="ARBA00004651"/>
    </source>
</evidence>
<protein>
    <submittedName>
        <fullName evidence="9">Sigma-B regulation protein RsbU (Phosphoserine phosphatase)</fullName>
    </submittedName>
</protein>
<feature type="domain" description="PPM-type phosphatase" evidence="8">
    <location>
        <begin position="428"/>
        <end position="642"/>
    </location>
</feature>
<keyword evidence="4" id="KW-0378">Hydrolase</keyword>
<dbReference type="Pfam" id="PF07228">
    <property type="entry name" value="SpoIIE"/>
    <property type="match status" value="1"/>
</dbReference>
<dbReference type="InterPro" id="IPR001932">
    <property type="entry name" value="PPM-type_phosphatase-like_dom"/>
</dbReference>
<comment type="subcellular location">
    <subcellularLocation>
        <location evidence="1">Cell membrane</location>
        <topology evidence="1">Multi-pass membrane protein</topology>
    </subcellularLocation>
</comment>
<proteinExistence type="predicted"/>
<dbReference type="STRING" id="1168035.SAMN05444280_104132"/>
<evidence type="ECO:0000256" key="6">
    <source>
        <dbReference type="ARBA" id="ARBA00023136"/>
    </source>
</evidence>
<evidence type="ECO:0000313" key="9">
    <source>
        <dbReference type="EMBL" id="SHI65818.1"/>
    </source>
</evidence>
<dbReference type="CDD" id="cd12912">
    <property type="entry name" value="PDC2_MCP_like"/>
    <property type="match status" value="1"/>
</dbReference>
<dbReference type="PROSITE" id="PS51746">
    <property type="entry name" value="PPM_2"/>
    <property type="match status" value="1"/>
</dbReference>
<evidence type="ECO:0000256" key="4">
    <source>
        <dbReference type="ARBA" id="ARBA00022801"/>
    </source>
</evidence>
<sequence length="644" mass="73930">MENNLKFEGRVMFNKSIAYRLSIYISLAVIGVFVIFILASYFFNQKLLRENIENKAISLSSEINGQLSRNTSVTREITLNIADQVIYYGRNNDTEKLLSIIMNKYPFINAIHVKLDSVISVSEHNFLMGRAGDSLVFESGESEIYNCKKENEIFKTIGQNESGWTEPYKCKETNNFIVSFHCPVTVEEENNRKRSAGFVFCELSLSELNEIINSIKIDGNGYAFLTTKNGEYITHPDEERILNQNLFSLPSKVIDQNRINISEILSNNQSGSAIVYPEILDYEKSWVYFTPTNENRWFLIFVTPYNQLFSELYFLTLRMLFFAVLGIIIIYFIITFISNRLIEPLSAVTSQLTKFSRSGEKGTPKSLNEIQQLSDSLTYLKSWFEKYRLSQDQEEIRSSRRKQDLMQAYEIQQSLIKTDFPAFPERDDIDLYAIYKPARSIGGDLFDYFFIDENRLLFTIGDVSGKGIPAAIFMSIAQTVIKTNTSYKKAKNIVSRVNNDLSTNNQHQYFLTLFLGILNMENGELNYCNAAHTPAFILKKNGEITELGQSHGLPLGIYPDKKYKDDKIKLDSGDKIILYTDGLNELTNIDKKQFGIERLKSQVAELKNLSPAQMLAEIERNLDLFQRGTTQNDDICVFVIEYKA</sequence>
<name>A0A1M6CYM3_9BACT</name>
<dbReference type="Gene3D" id="3.60.40.10">
    <property type="entry name" value="PPM-type phosphatase domain"/>
    <property type="match status" value="1"/>
</dbReference>
<evidence type="ECO:0000256" key="2">
    <source>
        <dbReference type="ARBA" id="ARBA00022475"/>
    </source>
</evidence>
<dbReference type="SMART" id="SM00331">
    <property type="entry name" value="PP2C_SIG"/>
    <property type="match status" value="1"/>
</dbReference>
<evidence type="ECO:0000256" key="7">
    <source>
        <dbReference type="SAM" id="Phobius"/>
    </source>
</evidence>
<dbReference type="EMBL" id="FQZE01000004">
    <property type="protein sequence ID" value="SHI65818.1"/>
    <property type="molecule type" value="Genomic_DNA"/>
</dbReference>
<dbReference type="InterPro" id="IPR033479">
    <property type="entry name" value="dCache_1"/>
</dbReference>
<keyword evidence="10" id="KW-1185">Reference proteome</keyword>
<gene>
    <name evidence="9" type="ORF">SAMN05444280_104132</name>
</gene>
<dbReference type="PANTHER" id="PTHR43156">
    <property type="entry name" value="STAGE II SPORULATION PROTEIN E-RELATED"/>
    <property type="match status" value="1"/>
</dbReference>
<dbReference type="InterPro" id="IPR036457">
    <property type="entry name" value="PPM-type-like_dom_sf"/>
</dbReference>
<dbReference type="AlphaFoldDB" id="A0A1M6CYM3"/>
<dbReference type="SUPFAM" id="SSF81606">
    <property type="entry name" value="PP2C-like"/>
    <property type="match status" value="1"/>
</dbReference>
<evidence type="ECO:0000256" key="3">
    <source>
        <dbReference type="ARBA" id="ARBA00022692"/>
    </source>
</evidence>
<reference evidence="9 10" key="1">
    <citation type="submission" date="2016-11" db="EMBL/GenBank/DDBJ databases">
        <authorList>
            <person name="Jaros S."/>
            <person name="Januszkiewicz K."/>
            <person name="Wedrychowicz H."/>
        </authorList>
    </citation>
    <scope>NUCLEOTIDE SEQUENCE [LARGE SCALE GENOMIC DNA]</scope>
    <source>
        <strain evidence="9 10">DSM 27063</strain>
    </source>
</reference>
<dbReference type="Pfam" id="PF02743">
    <property type="entry name" value="dCache_1"/>
    <property type="match status" value="1"/>
</dbReference>
<accession>A0A1M6CYM3</accession>
<keyword evidence="2" id="KW-1003">Cell membrane</keyword>
<keyword evidence="5 7" id="KW-1133">Transmembrane helix</keyword>
<dbReference type="GO" id="GO:0016791">
    <property type="term" value="F:phosphatase activity"/>
    <property type="evidence" value="ECO:0007669"/>
    <property type="project" value="TreeGrafter"/>
</dbReference>
<dbReference type="Gene3D" id="3.30.450.20">
    <property type="entry name" value="PAS domain"/>
    <property type="match status" value="1"/>
</dbReference>
<evidence type="ECO:0000256" key="5">
    <source>
        <dbReference type="ARBA" id="ARBA00022989"/>
    </source>
</evidence>
<keyword evidence="3 7" id="KW-0812">Transmembrane</keyword>
<dbReference type="RefSeq" id="WP_073165897.1">
    <property type="nucleotide sequence ID" value="NZ_FQZE01000004.1"/>
</dbReference>
<dbReference type="GO" id="GO:0005886">
    <property type="term" value="C:plasma membrane"/>
    <property type="evidence" value="ECO:0007669"/>
    <property type="project" value="UniProtKB-SubCell"/>
</dbReference>
<evidence type="ECO:0000259" key="8">
    <source>
        <dbReference type="PROSITE" id="PS51746"/>
    </source>
</evidence>
<evidence type="ECO:0000313" key="10">
    <source>
        <dbReference type="Proteomes" id="UP000184050"/>
    </source>
</evidence>
<feature type="transmembrane region" description="Helical" evidence="7">
    <location>
        <begin position="21"/>
        <end position="43"/>
    </location>
</feature>
<dbReference type="OrthoDB" id="9763484at2"/>
<dbReference type="PANTHER" id="PTHR43156:SF2">
    <property type="entry name" value="STAGE II SPORULATION PROTEIN E"/>
    <property type="match status" value="1"/>
</dbReference>